<dbReference type="CDD" id="cd02537">
    <property type="entry name" value="GT8_Glycogenin"/>
    <property type="match status" value="1"/>
</dbReference>
<evidence type="ECO:0000256" key="12">
    <source>
        <dbReference type="SAM" id="Phobius"/>
    </source>
</evidence>
<evidence type="ECO:0000256" key="5">
    <source>
        <dbReference type="ARBA" id="ARBA00022723"/>
    </source>
</evidence>
<dbReference type="SUPFAM" id="SSF53448">
    <property type="entry name" value="Nucleotide-diphospho-sugar transferases"/>
    <property type="match status" value="1"/>
</dbReference>
<evidence type="ECO:0000256" key="8">
    <source>
        <dbReference type="ARBA" id="ARBA00023211"/>
    </source>
</evidence>
<keyword evidence="8" id="KW-0464">Manganese</keyword>
<name>A0A9Q0JSN6_9MAGN</name>
<accession>A0A9Q0JSN6</accession>
<dbReference type="InterPro" id="IPR029044">
    <property type="entry name" value="Nucleotide-diphossugar_trans"/>
</dbReference>
<dbReference type="InterPro" id="IPR050587">
    <property type="entry name" value="GNT1/Glycosyltrans_8"/>
</dbReference>
<keyword evidence="6 12" id="KW-1133">Transmembrane helix</keyword>
<evidence type="ECO:0000256" key="7">
    <source>
        <dbReference type="ARBA" id="ARBA00023136"/>
    </source>
</evidence>
<dbReference type="Proteomes" id="UP001141806">
    <property type="component" value="Unassembled WGS sequence"/>
</dbReference>
<dbReference type="EMBL" id="JAMYWD010000012">
    <property type="protein sequence ID" value="KAJ4950042.1"/>
    <property type="molecule type" value="Genomic_DNA"/>
</dbReference>
<sequence>MKGAVGTSPSPVETRHRLSGSIDDTNRRRFIRKDFKDIEKPFHIPVQDRSSNWKFFSLKLLFVLIVCGTFLTLLFSPAIYSVDHLSNPGSRSSFVDRWIRERPIADLRYVSDIDVNWDQISKTTEGLNDKNGVQGIGLLNFNDSEIDHWKQLLLGATHMVVNLDYVEKNVTWEILYPEWIDEEEESEVPICPSLPEPKVPKRRRLDLIAVKLPCRRPGNWTRDVARLHLQLAAARLAVSVKAYHPVYVLFVTDCFPIPNLFTCKELVEHKGNVWLYKPNLDTLREKLQFPVGSCELAVPLKAKEWGYAGTMHREAYATILHSADDYVCGAIAAAQSIRMVGSTRDLVILVDETISEYHRRGLQAAGWKIWTIQRIRNPKAEPEAYNEWNYSKFRLWQLTDYDKIIFIDADLLILRNIDFLFAMPEITATGNNGTMFNSGVMVIEPSNCTFNLLMDHINEFESYNGGDQGYLNEIFTWWHRIPKHMNFLKHFWIGDEEEKKRMKNHLFGADPPILYVLHYLGLKPWLCFRDYDCNWNVDFLQEFASDVAHRQWWKVHDAMPKNLQRFCMLRTQQKAGLEWDRRQAEKGNYTDGHWRIKIRDQRLNICVEDLCSWKSMLKHWGEKNWTDPPITHPFTIAL</sequence>
<dbReference type="AlphaFoldDB" id="A0A9Q0JSN6"/>
<evidence type="ECO:0000256" key="4">
    <source>
        <dbReference type="ARBA" id="ARBA00022692"/>
    </source>
</evidence>
<comment type="similarity">
    <text evidence="10">Belongs to the glycosyltransferase 8 family. Glycogenin subfamily.</text>
</comment>
<keyword evidence="2" id="KW-0328">Glycosyltransferase</keyword>
<dbReference type="InterPro" id="IPR002495">
    <property type="entry name" value="Glyco_trans_8"/>
</dbReference>
<keyword evidence="9" id="KW-0961">Cell wall biogenesis/degradation</keyword>
<evidence type="ECO:0000256" key="2">
    <source>
        <dbReference type="ARBA" id="ARBA00022676"/>
    </source>
</evidence>
<evidence type="ECO:0000256" key="11">
    <source>
        <dbReference type="RuleBase" id="RU362027"/>
    </source>
</evidence>
<dbReference type="Pfam" id="PF01501">
    <property type="entry name" value="Glyco_transf_8"/>
    <property type="match status" value="1"/>
</dbReference>
<dbReference type="OrthoDB" id="2014201at2759"/>
<keyword evidence="14" id="KW-1185">Reference proteome</keyword>
<feature type="transmembrane region" description="Helical" evidence="12">
    <location>
        <begin position="60"/>
        <end position="80"/>
    </location>
</feature>
<gene>
    <name evidence="13" type="ORF">NE237_026874</name>
</gene>
<evidence type="ECO:0000256" key="9">
    <source>
        <dbReference type="ARBA" id="ARBA00023316"/>
    </source>
</evidence>
<dbReference type="GO" id="GO:0000139">
    <property type="term" value="C:Golgi membrane"/>
    <property type="evidence" value="ECO:0007669"/>
    <property type="project" value="UniProtKB-SubCell"/>
</dbReference>
<evidence type="ECO:0000313" key="14">
    <source>
        <dbReference type="Proteomes" id="UP001141806"/>
    </source>
</evidence>
<keyword evidence="3" id="KW-0808">Transferase</keyword>
<dbReference type="EC" id="2.4.1.-" evidence="11"/>
<dbReference type="GO" id="GO:0071555">
    <property type="term" value="P:cell wall organization"/>
    <property type="evidence" value="ECO:0007669"/>
    <property type="project" value="UniProtKB-KW"/>
</dbReference>
<protein>
    <recommendedName>
        <fullName evidence="11">Hexosyltransferase</fullName>
        <ecNumber evidence="11">2.4.1.-</ecNumber>
    </recommendedName>
</protein>
<keyword evidence="7 12" id="KW-0472">Membrane</keyword>
<comment type="caution">
    <text evidence="13">The sequence shown here is derived from an EMBL/GenBank/DDBJ whole genome shotgun (WGS) entry which is preliminary data.</text>
</comment>
<proteinExistence type="inferred from homology"/>
<comment type="subcellular location">
    <subcellularLocation>
        <location evidence="1">Golgi apparatus membrane</location>
        <topology evidence="1">Single-pass type II membrane protein</topology>
    </subcellularLocation>
</comment>
<evidence type="ECO:0000256" key="1">
    <source>
        <dbReference type="ARBA" id="ARBA00004323"/>
    </source>
</evidence>
<keyword evidence="5" id="KW-0479">Metal-binding</keyword>
<evidence type="ECO:0000256" key="10">
    <source>
        <dbReference type="ARBA" id="ARBA00038162"/>
    </source>
</evidence>
<evidence type="ECO:0000256" key="6">
    <source>
        <dbReference type="ARBA" id="ARBA00022989"/>
    </source>
</evidence>
<dbReference type="GO" id="GO:0016757">
    <property type="term" value="F:glycosyltransferase activity"/>
    <property type="evidence" value="ECO:0007669"/>
    <property type="project" value="UniProtKB-KW"/>
</dbReference>
<dbReference type="FunFam" id="3.90.550.10:FF:000018">
    <property type="entry name" value="Hexosyltransferase"/>
    <property type="match status" value="1"/>
</dbReference>
<evidence type="ECO:0000313" key="13">
    <source>
        <dbReference type="EMBL" id="KAJ4950042.1"/>
    </source>
</evidence>
<reference evidence="13" key="1">
    <citation type="journal article" date="2023" name="Plant J.">
        <title>The genome of the king protea, Protea cynaroides.</title>
        <authorList>
            <person name="Chang J."/>
            <person name="Duong T.A."/>
            <person name="Schoeman C."/>
            <person name="Ma X."/>
            <person name="Roodt D."/>
            <person name="Barker N."/>
            <person name="Li Z."/>
            <person name="Van de Peer Y."/>
            <person name="Mizrachi E."/>
        </authorList>
    </citation>
    <scope>NUCLEOTIDE SEQUENCE</scope>
    <source>
        <tissue evidence="13">Young leaves</tissue>
    </source>
</reference>
<keyword evidence="4 12" id="KW-0812">Transmembrane</keyword>
<dbReference type="PANTHER" id="PTHR11183">
    <property type="entry name" value="GLYCOGENIN SUBFAMILY MEMBER"/>
    <property type="match status" value="1"/>
</dbReference>
<organism evidence="13 14">
    <name type="scientific">Protea cynaroides</name>
    <dbReference type="NCBI Taxonomy" id="273540"/>
    <lineage>
        <taxon>Eukaryota</taxon>
        <taxon>Viridiplantae</taxon>
        <taxon>Streptophyta</taxon>
        <taxon>Embryophyta</taxon>
        <taxon>Tracheophyta</taxon>
        <taxon>Spermatophyta</taxon>
        <taxon>Magnoliopsida</taxon>
        <taxon>Proteales</taxon>
        <taxon>Proteaceae</taxon>
        <taxon>Protea</taxon>
    </lineage>
</organism>
<evidence type="ECO:0000256" key="3">
    <source>
        <dbReference type="ARBA" id="ARBA00022679"/>
    </source>
</evidence>
<dbReference type="Gene3D" id="3.90.550.10">
    <property type="entry name" value="Spore Coat Polysaccharide Biosynthesis Protein SpsA, Chain A"/>
    <property type="match status" value="1"/>
</dbReference>
<dbReference type="GO" id="GO:0046872">
    <property type="term" value="F:metal ion binding"/>
    <property type="evidence" value="ECO:0007669"/>
    <property type="project" value="UniProtKB-KW"/>
</dbReference>